<dbReference type="EMBL" id="WIXP02000008">
    <property type="protein sequence ID" value="KAF6206010.1"/>
    <property type="molecule type" value="Genomic_DNA"/>
</dbReference>
<organism evidence="1 2">
    <name type="scientific">Apolygus lucorum</name>
    <name type="common">Small green plant bug</name>
    <name type="synonym">Lygocoris lucorum</name>
    <dbReference type="NCBI Taxonomy" id="248454"/>
    <lineage>
        <taxon>Eukaryota</taxon>
        <taxon>Metazoa</taxon>
        <taxon>Ecdysozoa</taxon>
        <taxon>Arthropoda</taxon>
        <taxon>Hexapoda</taxon>
        <taxon>Insecta</taxon>
        <taxon>Pterygota</taxon>
        <taxon>Neoptera</taxon>
        <taxon>Paraneoptera</taxon>
        <taxon>Hemiptera</taxon>
        <taxon>Heteroptera</taxon>
        <taxon>Panheteroptera</taxon>
        <taxon>Cimicomorpha</taxon>
        <taxon>Miridae</taxon>
        <taxon>Mirini</taxon>
        <taxon>Apolygus</taxon>
    </lineage>
</organism>
<accession>A0A8S9XAA3</accession>
<name>A0A8S9XAA3_APOLU</name>
<keyword evidence="2" id="KW-1185">Reference proteome</keyword>
<evidence type="ECO:0000313" key="2">
    <source>
        <dbReference type="Proteomes" id="UP000466442"/>
    </source>
</evidence>
<protein>
    <submittedName>
        <fullName evidence="1">Uncharacterized protein</fullName>
    </submittedName>
</protein>
<dbReference type="Proteomes" id="UP000466442">
    <property type="component" value="Unassembled WGS sequence"/>
</dbReference>
<evidence type="ECO:0000313" key="1">
    <source>
        <dbReference type="EMBL" id="KAF6206010.1"/>
    </source>
</evidence>
<reference evidence="1" key="1">
    <citation type="journal article" date="2021" name="Mol. Ecol. Resour.">
        <title>Apolygus lucorum genome provides insights into omnivorousness and mesophyll feeding.</title>
        <authorList>
            <person name="Liu Y."/>
            <person name="Liu H."/>
            <person name="Wang H."/>
            <person name="Huang T."/>
            <person name="Liu B."/>
            <person name="Yang B."/>
            <person name="Yin L."/>
            <person name="Li B."/>
            <person name="Zhang Y."/>
            <person name="Zhang S."/>
            <person name="Jiang F."/>
            <person name="Zhang X."/>
            <person name="Ren Y."/>
            <person name="Wang B."/>
            <person name="Wang S."/>
            <person name="Lu Y."/>
            <person name="Wu K."/>
            <person name="Fan W."/>
            <person name="Wang G."/>
        </authorList>
    </citation>
    <scope>NUCLEOTIDE SEQUENCE</scope>
    <source>
        <strain evidence="1">12Hb</strain>
    </source>
</reference>
<dbReference type="OrthoDB" id="10030037at2759"/>
<proteinExistence type="predicted"/>
<sequence length="395" mass="44906">MSSSQSRLKRLLAAIQNMFGFQVCVKRKSTPVKGTDEKLLNIFNDLTVGISEVFEDDTRSFEEFLKCDRVSCKIRVLNEQIGQVRILYSLWKSGYDLNPEDLTAKCQSLNLLVDCIRDDVFCAYLRMSPEQKLKLLKKNKQVSSIFAVLGSLENEVTDMVKTMLPNGEILKLIRPLLRPEFNRSVFRRCARNVMNRNVPHCFQTIEFCYKGLPFDRPIKVDASTDPIDVQEWQNVQYTPTAFGDCFYTTSSYVEDFCKSNKGKDVKSQGNQMSQLTISSKQSYNKFDTSNLVRTGDDRDISQWNKSGAYCPGALDVRSKTFVTVDSCCKNGQFGSSRDRLSIVSDVEDVLGIPSDCWQNSYSAERLNGGRTWRNNSGVNLWKLAADMIVENPVLD</sequence>
<comment type="caution">
    <text evidence="1">The sequence shown here is derived from an EMBL/GenBank/DDBJ whole genome shotgun (WGS) entry which is preliminary data.</text>
</comment>
<dbReference type="AlphaFoldDB" id="A0A8S9XAA3"/>
<gene>
    <name evidence="1" type="ORF">GE061_017235</name>
</gene>